<keyword evidence="4 5" id="KW-0472">Membrane</keyword>
<evidence type="ECO:0000256" key="2">
    <source>
        <dbReference type="ARBA" id="ARBA00022692"/>
    </source>
</evidence>
<dbReference type="InterPro" id="IPR049453">
    <property type="entry name" value="Memb_transporter_dom"/>
</dbReference>
<dbReference type="AlphaFoldDB" id="A0A0G3GTR2"/>
<feature type="domain" description="Integral membrane bound transporter" evidence="6">
    <location>
        <begin position="46"/>
        <end position="162"/>
    </location>
</feature>
<keyword evidence="8" id="KW-1185">Reference proteome</keyword>
<reference evidence="7 8" key="1">
    <citation type="submission" date="2015-05" db="EMBL/GenBank/DDBJ databases">
        <title>Complete genome sequence of Corynebacterium epidermidicanis DSM 45586, isolated from the skin of a dog suffering from pruritus.</title>
        <authorList>
            <person name="Ruckert C."/>
            <person name="Albersmeier A."/>
            <person name="Winkler A."/>
            <person name="Tauch A."/>
        </authorList>
    </citation>
    <scope>NUCLEOTIDE SEQUENCE [LARGE SCALE GENOMIC DNA]</scope>
    <source>
        <strain evidence="7 8">DSM 45586</strain>
    </source>
</reference>
<accession>A0A0G3GTR2</accession>
<keyword evidence="3 5" id="KW-1133">Transmembrane helix</keyword>
<evidence type="ECO:0000256" key="3">
    <source>
        <dbReference type="ARBA" id="ARBA00022989"/>
    </source>
</evidence>
<feature type="transmembrane region" description="Helical" evidence="5">
    <location>
        <begin position="99"/>
        <end position="117"/>
    </location>
</feature>
<dbReference type="EMBL" id="CP011541">
    <property type="protein sequence ID" value="AKK02207.1"/>
    <property type="molecule type" value="Genomic_DNA"/>
</dbReference>
<dbReference type="STRING" id="1050174.CEPID_01610"/>
<feature type="transmembrane region" description="Helical" evidence="5">
    <location>
        <begin position="27"/>
        <end position="48"/>
    </location>
</feature>
<dbReference type="PATRIC" id="fig|1050174.4.peg.327"/>
<sequence length="389" mass="41558">MPRTKRTISALTIGRVRAGWLRLRSNWFYIMQLGIAAGASYYIGRHLIGHEQPFFAPMATVIVLSAAGGGRIRRAFELGFGVSLGVGLGDLLINYVGPGTWQIAVGVVISVALAMFLDKGVLAANQAAFSAVLIATILPPGSSGGTERMVDAFLGAGVGIAVMALFPQSPLRNGRREIARILGITSRVLDDVAESLESHDTKMLKAALNQARGSQGHINNMIATAKEGEEVVLTSPLMWRQRRELGSIMRVLNPVDNAMRSTRVLARRAVILTEDNDVVSAAQIELIYELASVAGDLSEVVYNSRDFSFAPELPEIVRRLRVLGAKAGMEVAEGGVLSATMILGQTRSLIVDLLQVCGLSEDSALATLVPTSQTPAVPPEVVDPDDYAD</sequence>
<evidence type="ECO:0000256" key="5">
    <source>
        <dbReference type="SAM" id="Phobius"/>
    </source>
</evidence>
<evidence type="ECO:0000313" key="7">
    <source>
        <dbReference type="EMBL" id="AKK02207.1"/>
    </source>
</evidence>
<evidence type="ECO:0000313" key="8">
    <source>
        <dbReference type="Proteomes" id="UP000035368"/>
    </source>
</evidence>
<protein>
    <submittedName>
        <fullName evidence="7">Putative membrane protein</fullName>
    </submittedName>
</protein>
<feature type="transmembrane region" description="Helical" evidence="5">
    <location>
        <begin position="124"/>
        <end position="142"/>
    </location>
</feature>
<proteinExistence type="predicted"/>
<evidence type="ECO:0000256" key="4">
    <source>
        <dbReference type="ARBA" id="ARBA00023136"/>
    </source>
</evidence>
<organism evidence="7 8">
    <name type="scientific">Corynebacterium epidermidicanis</name>
    <dbReference type="NCBI Taxonomy" id="1050174"/>
    <lineage>
        <taxon>Bacteria</taxon>
        <taxon>Bacillati</taxon>
        <taxon>Actinomycetota</taxon>
        <taxon>Actinomycetes</taxon>
        <taxon>Mycobacteriales</taxon>
        <taxon>Corynebacteriaceae</taxon>
        <taxon>Corynebacterium</taxon>
    </lineage>
</organism>
<gene>
    <name evidence="7" type="ORF">CEPID_01610</name>
</gene>
<evidence type="ECO:0000256" key="1">
    <source>
        <dbReference type="ARBA" id="ARBA00004141"/>
    </source>
</evidence>
<dbReference type="Proteomes" id="UP000035368">
    <property type="component" value="Chromosome"/>
</dbReference>
<comment type="subcellular location">
    <subcellularLocation>
        <location evidence="1">Membrane</location>
        <topology evidence="1">Multi-pass membrane protein</topology>
    </subcellularLocation>
</comment>
<feature type="transmembrane region" description="Helical" evidence="5">
    <location>
        <begin position="148"/>
        <end position="166"/>
    </location>
</feature>
<keyword evidence="2 5" id="KW-0812">Transmembrane</keyword>
<dbReference type="Pfam" id="PF13515">
    <property type="entry name" value="FUSC_2"/>
    <property type="match status" value="1"/>
</dbReference>
<name>A0A0G3GTR2_9CORY</name>
<dbReference type="GO" id="GO:0016020">
    <property type="term" value="C:membrane"/>
    <property type="evidence" value="ECO:0007669"/>
    <property type="project" value="UniProtKB-SubCell"/>
</dbReference>
<feature type="transmembrane region" description="Helical" evidence="5">
    <location>
        <begin position="54"/>
        <end position="70"/>
    </location>
</feature>
<dbReference type="KEGG" id="cei:CEPID_01610"/>
<evidence type="ECO:0000259" key="6">
    <source>
        <dbReference type="Pfam" id="PF13515"/>
    </source>
</evidence>